<feature type="compositionally biased region" description="Polar residues" evidence="1">
    <location>
        <begin position="64"/>
        <end position="79"/>
    </location>
</feature>
<protein>
    <submittedName>
        <fullName evidence="2">Uncharacterized protein</fullName>
    </submittedName>
</protein>
<comment type="caution">
    <text evidence="2">The sequence shown here is derived from an EMBL/GenBank/DDBJ whole genome shotgun (WGS) entry which is preliminary data.</text>
</comment>
<reference evidence="2" key="1">
    <citation type="submission" date="2019-12" db="EMBL/GenBank/DDBJ databases">
        <title>Genome sequencing and annotation of Brassica cretica.</title>
        <authorList>
            <person name="Studholme D.J."/>
            <person name="Sarris P."/>
        </authorList>
    </citation>
    <scope>NUCLEOTIDE SEQUENCE</scope>
    <source>
        <strain evidence="2">PFS-109/04</strain>
        <tissue evidence="2">Leaf</tissue>
    </source>
</reference>
<organism evidence="2 3">
    <name type="scientific">Brassica cretica</name>
    <name type="common">Mustard</name>
    <dbReference type="NCBI Taxonomy" id="69181"/>
    <lineage>
        <taxon>Eukaryota</taxon>
        <taxon>Viridiplantae</taxon>
        <taxon>Streptophyta</taxon>
        <taxon>Embryophyta</taxon>
        <taxon>Tracheophyta</taxon>
        <taxon>Spermatophyta</taxon>
        <taxon>Magnoliopsida</taxon>
        <taxon>eudicotyledons</taxon>
        <taxon>Gunneridae</taxon>
        <taxon>Pentapetalae</taxon>
        <taxon>rosids</taxon>
        <taxon>malvids</taxon>
        <taxon>Brassicales</taxon>
        <taxon>Brassicaceae</taxon>
        <taxon>Brassiceae</taxon>
        <taxon>Brassica</taxon>
    </lineage>
</organism>
<accession>A0A8S9QNW6</accession>
<feature type="region of interest" description="Disordered" evidence="1">
    <location>
        <begin position="265"/>
        <end position="318"/>
    </location>
</feature>
<dbReference type="EMBL" id="QGKX02000996">
    <property type="protein sequence ID" value="KAF3553437.1"/>
    <property type="molecule type" value="Genomic_DNA"/>
</dbReference>
<proteinExistence type="predicted"/>
<feature type="region of interest" description="Disordered" evidence="1">
    <location>
        <begin position="63"/>
        <end position="86"/>
    </location>
</feature>
<dbReference type="Proteomes" id="UP000712600">
    <property type="component" value="Unassembled WGS sequence"/>
</dbReference>
<dbReference type="AlphaFoldDB" id="A0A8S9QNW6"/>
<gene>
    <name evidence="2" type="ORF">F2Q69_00013550</name>
</gene>
<evidence type="ECO:0000313" key="3">
    <source>
        <dbReference type="Proteomes" id="UP000712600"/>
    </source>
</evidence>
<evidence type="ECO:0000256" key="1">
    <source>
        <dbReference type="SAM" id="MobiDB-lite"/>
    </source>
</evidence>
<evidence type="ECO:0000313" key="2">
    <source>
        <dbReference type="EMBL" id="KAF3553437.1"/>
    </source>
</evidence>
<name>A0A8S9QNW6_BRACR</name>
<sequence>MSELSIAAGESSDKSLTRGEMETYVQRFSQRCFLWSGPFGLESRVGLNGLAFSKISCESPMTAPISSHSVPWNPTTATEGDNRPYQQRLDRHGKPFGDRFSTALFRPTGPKNKIAPRLPHDYDRSKENLRENDEKEYSSPPYTRRKLNNHGNSRAPKQWRASSPLLAQEATPPSALFQPPRSSVGRNLNVMDFPPDPTIPYREEVMEELREVTLQYIKCADPVESATRKQRVLLSELDGTVDETATKIIQASTSAAMIQQERYLEPTIQLPPPRETKNAASGPTANPARKRRRPRRTTDRRTTVKHSPKTFLGTGSRK</sequence>
<feature type="region of interest" description="Disordered" evidence="1">
    <location>
        <begin position="101"/>
        <end position="191"/>
    </location>
</feature>
<feature type="compositionally biased region" description="Basic and acidic residues" evidence="1">
    <location>
        <begin position="118"/>
        <end position="137"/>
    </location>
</feature>